<dbReference type="InterPro" id="IPR012493">
    <property type="entry name" value="Renin_rcpt"/>
</dbReference>
<evidence type="ECO:0000256" key="8">
    <source>
        <dbReference type="ARBA" id="ARBA00022824"/>
    </source>
</evidence>
<evidence type="ECO:0000256" key="4">
    <source>
        <dbReference type="ARBA" id="ARBA00022475"/>
    </source>
</evidence>
<evidence type="ECO:0000313" key="17">
    <source>
        <dbReference type="Proteomes" id="UP000494256"/>
    </source>
</evidence>
<dbReference type="Pfam" id="PF07850">
    <property type="entry name" value="Renin_r"/>
    <property type="match status" value="1"/>
</dbReference>
<feature type="domain" description="Renin receptor-like C-terminal transmembrane spanning segment" evidence="14">
    <location>
        <begin position="271"/>
        <end position="344"/>
    </location>
</feature>
<feature type="domain" description="Renin receptor N-terminal" evidence="15">
    <location>
        <begin position="24"/>
        <end position="263"/>
    </location>
</feature>
<dbReference type="GO" id="GO:0038023">
    <property type="term" value="F:signaling receptor activity"/>
    <property type="evidence" value="ECO:0007669"/>
    <property type="project" value="InterPro"/>
</dbReference>
<evidence type="ECO:0000256" key="10">
    <source>
        <dbReference type="ARBA" id="ARBA00023136"/>
    </source>
</evidence>
<organism evidence="16 17">
    <name type="scientific">Arctia plantaginis</name>
    <name type="common">Wood tiger moth</name>
    <name type="synonym">Phalaena plantaginis</name>
    <dbReference type="NCBI Taxonomy" id="874455"/>
    <lineage>
        <taxon>Eukaryota</taxon>
        <taxon>Metazoa</taxon>
        <taxon>Ecdysozoa</taxon>
        <taxon>Arthropoda</taxon>
        <taxon>Hexapoda</taxon>
        <taxon>Insecta</taxon>
        <taxon>Pterygota</taxon>
        <taxon>Neoptera</taxon>
        <taxon>Endopterygota</taxon>
        <taxon>Lepidoptera</taxon>
        <taxon>Glossata</taxon>
        <taxon>Ditrysia</taxon>
        <taxon>Noctuoidea</taxon>
        <taxon>Erebidae</taxon>
        <taxon>Arctiinae</taxon>
        <taxon>Arctia</taxon>
    </lineage>
</organism>
<evidence type="ECO:0000256" key="3">
    <source>
        <dbReference type="ARBA" id="ARBA00004373"/>
    </source>
</evidence>
<accession>A0A8S1AZ30</accession>
<keyword evidence="9 12" id="KW-1133">Transmembrane helix</keyword>
<evidence type="ECO:0000256" key="13">
    <source>
        <dbReference type="SAM" id="SignalP"/>
    </source>
</evidence>
<evidence type="ECO:0000259" key="15">
    <source>
        <dbReference type="Pfam" id="PF25294"/>
    </source>
</evidence>
<evidence type="ECO:0000256" key="6">
    <source>
        <dbReference type="ARBA" id="ARBA00022692"/>
    </source>
</evidence>
<evidence type="ECO:0000259" key="14">
    <source>
        <dbReference type="Pfam" id="PF07850"/>
    </source>
</evidence>
<dbReference type="InterPro" id="IPR056780">
    <property type="entry name" value="Renin_r_C"/>
</dbReference>
<proteinExistence type="predicted"/>
<evidence type="ECO:0000256" key="5">
    <source>
        <dbReference type="ARBA" id="ARBA00022685"/>
    </source>
</evidence>
<protein>
    <recommendedName>
        <fullName evidence="18">Renin receptor</fullName>
    </recommendedName>
</protein>
<evidence type="ECO:0008006" key="18">
    <source>
        <dbReference type="Google" id="ProtNLM"/>
    </source>
</evidence>
<keyword evidence="10 12" id="KW-0472">Membrane</keyword>
<dbReference type="AlphaFoldDB" id="A0A8S1AZ30"/>
<comment type="caution">
    <text evidence="16">The sequence shown here is derived from an EMBL/GenBank/DDBJ whole genome shotgun (WGS) entry which is preliminary data.</text>
</comment>
<reference evidence="16 17" key="1">
    <citation type="submission" date="2020-04" db="EMBL/GenBank/DDBJ databases">
        <authorList>
            <person name="Wallbank WR R."/>
            <person name="Pardo Diaz C."/>
            <person name="Kozak K."/>
            <person name="Martin S."/>
            <person name="Jiggins C."/>
            <person name="Moest M."/>
            <person name="Warren A I."/>
            <person name="Byers J.R.P. K."/>
            <person name="Montejo-Kovacevich G."/>
            <person name="Yen C E."/>
        </authorList>
    </citation>
    <scope>NUCLEOTIDE SEQUENCE [LARGE SCALE GENOMIC DNA]</scope>
</reference>
<dbReference type="GO" id="GO:0098588">
    <property type="term" value="C:bounding membrane of organelle"/>
    <property type="evidence" value="ECO:0007669"/>
    <property type="project" value="UniProtKB-ARBA"/>
</dbReference>
<sequence>MAVTMALLWISLILSVIGSNGVYGDEFSILHTPSSLKFSGSSEASESLLKEVFSAALGLSVEQNSEWNGLYIADPFKTPEAIVEVYVDGVSTLGDSIGLKSKTFLLKADEYEPDTFANVRHRIEQRFTKGANKIVDVNLSDADKLASPQVTNVFGEIKETKVPKKSYSHLKYSVEEHYQFLAELERLKAITEKVQSGVIVPDNIVDFYNFRFSSLHALSDYNGINSLQTKEAKKLLGEALLELSNAFKKAYDGSVLVTVVSTDVVHTRRIRSAQNENPETAAVPDAEVDNDGYNADYPAIFNIILWFGVVFAFTLIAIVYAIMDMDPGRDSIIYRMTSTRMKKDN</sequence>
<keyword evidence="8" id="KW-0256">Endoplasmic reticulum</keyword>
<dbReference type="EMBL" id="CADEBD010000348">
    <property type="protein sequence ID" value="CAB3250682.1"/>
    <property type="molecule type" value="Genomic_DNA"/>
</dbReference>
<evidence type="ECO:0000256" key="11">
    <source>
        <dbReference type="ARBA" id="ARBA00023170"/>
    </source>
</evidence>
<dbReference type="GO" id="GO:0030177">
    <property type="term" value="P:positive regulation of Wnt signaling pathway"/>
    <property type="evidence" value="ECO:0007669"/>
    <property type="project" value="TreeGrafter"/>
</dbReference>
<keyword evidence="5" id="KW-0165">Cleavage on pair of basic residues</keyword>
<feature type="transmembrane region" description="Helical" evidence="12">
    <location>
        <begin position="303"/>
        <end position="323"/>
    </location>
</feature>
<keyword evidence="7 13" id="KW-0732">Signal</keyword>
<dbReference type="Pfam" id="PF25294">
    <property type="entry name" value="RENR_N"/>
    <property type="match status" value="1"/>
</dbReference>
<keyword evidence="4" id="KW-1003">Cell membrane</keyword>
<evidence type="ECO:0000256" key="2">
    <source>
        <dbReference type="ARBA" id="ARBA00004251"/>
    </source>
</evidence>
<dbReference type="PANTHER" id="PTHR13351:SF1">
    <property type="entry name" value="RENIN RECEPTOR"/>
    <property type="match status" value="1"/>
</dbReference>
<evidence type="ECO:0000256" key="12">
    <source>
        <dbReference type="SAM" id="Phobius"/>
    </source>
</evidence>
<dbReference type="GO" id="GO:0031982">
    <property type="term" value="C:vesicle"/>
    <property type="evidence" value="ECO:0007669"/>
    <property type="project" value="UniProtKB-SubCell"/>
</dbReference>
<gene>
    <name evidence="16" type="ORF">APLA_LOCUS13219</name>
</gene>
<dbReference type="InterPro" id="IPR057318">
    <property type="entry name" value="RENR_N"/>
</dbReference>
<dbReference type="GO" id="GO:0005789">
    <property type="term" value="C:endoplasmic reticulum membrane"/>
    <property type="evidence" value="ECO:0007669"/>
    <property type="project" value="UniProtKB-SubCell"/>
</dbReference>
<comment type="subcellular location">
    <subcellularLocation>
        <location evidence="2">Cell membrane</location>
        <topology evidence="2">Single-pass type I membrane protein</topology>
    </subcellularLocation>
    <subcellularLocation>
        <location evidence="1">Endoplasmic reticulum membrane</location>
        <topology evidence="1">Single-pass type I membrane protein</topology>
    </subcellularLocation>
    <subcellularLocation>
        <location evidence="3">Vesicle</location>
    </subcellularLocation>
</comment>
<evidence type="ECO:0000256" key="7">
    <source>
        <dbReference type="ARBA" id="ARBA00022729"/>
    </source>
</evidence>
<evidence type="ECO:0000256" key="1">
    <source>
        <dbReference type="ARBA" id="ARBA00004115"/>
    </source>
</evidence>
<keyword evidence="11" id="KW-0675">Receptor</keyword>
<dbReference type="PANTHER" id="PTHR13351">
    <property type="entry name" value="RENIN RECEPTOR"/>
    <property type="match status" value="1"/>
</dbReference>
<evidence type="ECO:0000313" key="16">
    <source>
        <dbReference type="EMBL" id="CAB3250682.1"/>
    </source>
</evidence>
<keyword evidence="6 12" id="KW-0812">Transmembrane</keyword>
<evidence type="ECO:0000256" key="9">
    <source>
        <dbReference type="ARBA" id="ARBA00022989"/>
    </source>
</evidence>
<dbReference type="GO" id="GO:0009897">
    <property type="term" value="C:external side of plasma membrane"/>
    <property type="evidence" value="ECO:0007669"/>
    <property type="project" value="TreeGrafter"/>
</dbReference>
<feature type="chain" id="PRO_5035856523" description="Renin receptor" evidence="13">
    <location>
        <begin position="25"/>
        <end position="345"/>
    </location>
</feature>
<name>A0A8S1AZ30_ARCPL</name>
<dbReference type="Proteomes" id="UP000494256">
    <property type="component" value="Unassembled WGS sequence"/>
</dbReference>
<feature type="signal peptide" evidence="13">
    <location>
        <begin position="1"/>
        <end position="24"/>
    </location>
</feature>